<reference evidence="2" key="2">
    <citation type="submission" date="2021-08" db="EMBL/GenBank/DDBJ databases">
        <authorList>
            <person name="Gostincar C."/>
            <person name="Sun X."/>
            <person name="Song Z."/>
            <person name="Gunde-Cimerman N."/>
        </authorList>
    </citation>
    <scope>NUCLEOTIDE SEQUENCE</scope>
    <source>
        <strain evidence="2">EXF-9298</strain>
    </source>
</reference>
<accession>A0A9P8F032</accession>
<dbReference type="AlphaFoldDB" id="A0A9P8F032"/>
<feature type="compositionally biased region" description="Polar residues" evidence="1">
    <location>
        <begin position="103"/>
        <end position="114"/>
    </location>
</feature>
<proteinExistence type="predicted"/>
<evidence type="ECO:0000313" key="2">
    <source>
        <dbReference type="EMBL" id="KAG9914703.1"/>
    </source>
</evidence>
<feature type="region of interest" description="Disordered" evidence="1">
    <location>
        <begin position="1"/>
        <end position="147"/>
    </location>
</feature>
<feature type="non-terminal residue" evidence="2">
    <location>
        <position position="1"/>
    </location>
</feature>
<keyword evidence="3" id="KW-1185">Reference proteome</keyword>
<dbReference type="Gene3D" id="2.40.50.730">
    <property type="match status" value="1"/>
</dbReference>
<dbReference type="EMBL" id="JAHFXS010009685">
    <property type="protein sequence ID" value="KAG9914703.1"/>
    <property type="molecule type" value="Genomic_DNA"/>
</dbReference>
<comment type="caution">
    <text evidence="2">The sequence shown here is derived from an EMBL/GenBank/DDBJ whole genome shotgun (WGS) entry which is preliminary data.</text>
</comment>
<dbReference type="Proteomes" id="UP000729357">
    <property type="component" value="Unassembled WGS sequence"/>
</dbReference>
<gene>
    <name evidence="2" type="ORF">KCU98_g23143</name>
</gene>
<evidence type="ECO:0000313" key="3">
    <source>
        <dbReference type="Proteomes" id="UP000729357"/>
    </source>
</evidence>
<reference evidence="2" key="1">
    <citation type="journal article" date="2021" name="J Fungi (Basel)">
        <title>Virulence traits and population genomics of the black yeast Aureobasidium melanogenum.</title>
        <authorList>
            <person name="Cernosa A."/>
            <person name="Sun X."/>
            <person name="Gostincar C."/>
            <person name="Fang C."/>
            <person name="Gunde-Cimerman N."/>
            <person name="Song Z."/>
        </authorList>
    </citation>
    <scope>NUCLEOTIDE SEQUENCE</scope>
    <source>
        <strain evidence="2">EXF-9298</strain>
    </source>
</reference>
<protein>
    <submittedName>
        <fullName evidence="2">Uncharacterized protein</fullName>
    </submittedName>
</protein>
<evidence type="ECO:0000256" key="1">
    <source>
        <dbReference type="SAM" id="MobiDB-lite"/>
    </source>
</evidence>
<feature type="non-terminal residue" evidence="2">
    <location>
        <position position="214"/>
    </location>
</feature>
<name>A0A9P8F032_AURME</name>
<organism evidence="2 3">
    <name type="scientific">Aureobasidium melanogenum</name>
    <name type="common">Aureobasidium pullulans var. melanogenum</name>
    <dbReference type="NCBI Taxonomy" id="46634"/>
    <lineage>
        <taxon>Eukaryota</taxon>
        <taxon>Fungi</taxon>
        <taxon>Dikarya</taxon>
        <taxon>Ascomycota</taxon>
        <taxon>Pezizomycotina</taxon>
        <taxon>Dothideomycetes</taxon>
        <taxon>Dothideomycetidae</taxon>
        <taxon>Dothideales</taxon>
        <taxon>Saccotheciaceae</taxon>
        <taxon>Aureobasidium</taxon>
    </lineage>
</organism>
<sequence>RSTMNPVKSESRRKTRVLSPPVEQMSHIPRYEPRAQKVDSPPAPVDDDTYFPMDEGLFPPPEDNDVPMSDPLPSSPVAKAAQRKESNVKIEEDEDEDMLEVAQVTNQSSRSTAAINMRGNRPIPKITKTDYPTPASSSPSRQVPEAIDTSALTNVTDKLNVLSSSGVETVTFGKLDPQHAQEEDGSVRFFWFDYTDINGGLCLFGKVKDKSTGR</sequence>